<dbReference type="InterPro" id="IPR019786">
    <property type="entry name" value="Zinc_finger_PHD-type_CS"/>
</dbReference>
<evidence type="ECO:0000256" key="4">
    <source>
        <dbReference type="PROSITE-ProRule" id="PRU00146"/>
    </source>
</evidence>
<dbReference type="SUPFAM" id="SSF57903">
    <property type="entry name" value="FYVE/PHD zinc finger"/>
    <property type="match status" value="1"/>
</dbReference>
<dbReference type="AlphaFoldDB" id="T1GTJ0"/>
<dbReference type="HOGENOM" id="CLU_702638_0_0_1"/>
<reference evidence="7" key="2">
    <citation type="submission" date="2015-06" db="UniProtKB">
        <authorList>
            <consortium name="EnsemblMetazoa"/>
        </authorList>
    </citation>
    <scope>IDENTIFICATION</scope>
</reference>
<dbReference type="SMART" id="SM00249">
    <property type="entry name" value="PHD"/>
    <property type="match status" value="1"/>
</dbReference>
<dbReference type="EMBL" id="CAQQ02030692">
    <property type="status" value="NOT_ANNOTATED_CDS"/>
    <property type="molecule type" value="Genomic_DNA"/>
</dbReference>
<sequence>MWNVFAYTCANIAGKCKSQSQVLLYMLVTKGSRWYCTNCQECDACDDDPADKGPCVLGCHTCHKVFHLNCLNPMPDKKLKNPWRCRYCLDHHITPGKRLSNRSNQQLQLQKQQAMEDKQRRKAAHAKYEATPAKRKRAGTPANSDSSPNSPRTLSVYGSRRDQSHVTNLSEDSDEDDDCNNGKSSGSLRENLDNKPSTSAIANDKMSKEKQKFFRQSAFNSKRQKTKTLSESSSSESSDSENSDDDNDDDDSSSSGSSSSSSSDGSGSSGSGSSSSSESGSSDNDDDDDDDDDDMDGNNDRSKNDKNSSNKKKSNSSSSEMMNLRKTPFQTSLETLRMRGVGDLLRWLQKIKLMKVFQKTLKLGEEAIEIKTKTRINTETSSLQVVRNPKILN</sequence>
<reference evidence="8" key="1">
    <citation type="submission" date="2013-02" db="EMBL/GenBank/DDBJ databases">
        <authorList>
            <person name="Hughes D."/>
        </authorList>
    </citation>
    <scope>NUCLEOTIDE SEQUENCE</scope>
    <source>
        <strain>Durham</strain>
        <strain evidence="8">NC isolate 2 -- Noor lab</strain>
    </source>
</reference>
<evidence type="ECO:0000313" key="7">
    <source>
        <dbReference type="EnsemblMetazoa" id="MESCA007023-PA"/>
    </source>
</evidence>
<evidence type="ECO:0000256" key="1">
    <source>
        <dbReference type="ARBA" id="ARBA00022723"/>
    </source>
</evidence>
<dbReference type="STRING" id="36166.T1GTJ0"/>
<dbReference type="EMBL" id="CAQQ02030696">
    <property type="status" value="NOT_ANNOTATED_CDS"/>
    <property type="molecule type" value="Genomic_DNA"/>
</dbReference>
<dbReference type="Gene3D" id="3.30.40.10">
    <property type="entry name" value="Zinc/RING finger domain, C3HC4 (zinc finger)"/>
    <property type="match status" value="1"/>
</dbReference>
<feature type="compositionally biased region" description="Acidic residues" evidence="5">
    <location>
        <begin position="238"/>
        <end position="252"/>
    </location>
</feature>
<evidence type="ECO:0000313" key="8">
    <source>
        <dbReference type="Proteomes" id="UP000015102"/>
    </source>
</evidence>
<feature type="compositionally biased region" description="Polar residues" evidence="5">
    <location>
        <begin position="181"/>
        <end position="201"/>
    </location>
</feature>
<dbReference type="OMA" id="AYTCANI"/>
<feature type="domain" description="PHD-type" evidence="6">
    <location>
        <begin position="39"/>
        <end position="91"/>
    </location>
</feature>
<keyword evidence="2 4" id="KW-0863">Zinc-finger</keyword>
<proteinExistence type="predicted"/>
<evidence type="ECO:0000256" key="2">
    <source>
        <dbReference type="ARBA" id="ARBA00022771"/>
    </source>
</evidence>
<feature type="region of interest" description="Disordered" evidence="5">
    <location>
        <begin position="99"/>
        <end position="326"/>
    </location>
</feature>
<dbReference type="InterPro" id="IPR001965">
    <property type="entry name" value="Znf_PHD"/>
</dbReference>
<feature type="compositionally biased region" description="Acidic residues" evidence="5">
    <location>
        <begin position="283"/>
        <end position="297"/>
    </location>
</feature>
<feature type="compositionally biased region" description="Low complexity" evidence="5">
    <location>
        <begin position="253"/>
        <end position="282"/>
    </location>
</feature>
<keyword evidence="1" id="KW-0479">Metal-binding</keyword>
<dbReference type="EMBL" id="CAQQ02030695">
    <property type="status" value="NOT_ANNOTATED_CDS"/>
    <property type="molecule type" value="Genomic_DNA"/>
</dbReference>
<dbReference type="GO" id="GO:0008270">
    <property type="term" value="F:zinc ion binding"/>
    <property type="evidence" value="ECO:0007669"/>
    <property type="project" value="UniProtKB-KW"/>
</dbReference>
<accession>T1GTJ0</accession>
<dbReference type="PROSITE" id="PS50016">
    <property type="entry name" value="ZF_PHD_2"/>
    <property type="match status" value="1"/>
</dbReference>
<organism evidence="7 8">
    <name type="scientific">Megaselia scalaris</name>
    <name type="common">Humpbacked fly</name>
    <name type="synonym">Phora scalaris</name>
    <dbReference type="NCBI Taxonomy" id="36166"/>
    <lineage>
        <taxon>Eukaryota</taxon>
        <taxon>Metazoa</taxon>
        <taxon>Ecdysozoa</taxon>
        <taxon>Arthropoda</taxon>
        <taxon>Hexapoda</taxon>
        <taxon>Insecta</taxon>
        <taxon>Pterygota</taxon>
        <taxon>Neoptera</taxon>
        <taxon>Endopterygota</taxon>
        <taxon>Diptera</taxon>
        <taxon>Brachycera</taxon>
        <taxon>Muscomorpha</taxon>
        <taxon>Platypezoidea</taxon>
        <taxon>Phoridae</taxon>
        <taxon>Megaseliini</taxon>
        <taxon>Megaselia</taxon>
    </lineage>
</organism>
<feature type="compositionally biased region" description="Basic and acidic residues" evidence="5">
    <location>
        <begin position="298"/>
        <end position="308"/>
    </location>
</feature>
<dbReference type="InterPro" id="IPR011011">
    <property type="entry name" value="Znf_FYVE_PHD"/>
</dbReference>
<dbReference type="InterPro" id="IPR019787">
    <property type="entry name" value="Znf_PHD-finger"/>
</dbReference>
<dbReference type="InterPro" id="IPR013083">
    <property type="entry name" value="Znf_RING/FYVE/PHD"/>
</dbReference>
<dbReference type="EMBL" id="CAQQ02030694">
    <property type="status" value="NOT_ANNOTATED_CDS"/>
    <property type="molecule type" value="Genomic_DNA"/>
</dbReference>
<evidence type="ECO:0000256" key="5">
    <source>
        <dbReference type="SAM" id="MobiDB-lite"/>
    </source>
</evidence>
<evidence type="ECO:0000259" key="6">
    <source>
        <dbReference type="PROSITE" id="PS50016"/>
    </source>
</evidence>
<dbReference type="EnsemblMetazoa" id="MESCA007023-RA">
    <property type="protein sequence ID" value="MESCA007023-PA"/>
    <property type="gene ID" value="MESCA007023"/>
</dbReference>
<name>T1GTJ0_MEGSC</name>
<dbReference type="PROSITE" id="PS01359">
    <property type="entry name" value="ZF_PHD_1"/>
    <property type="match status" value="1"/>
</dbReference>
<evidence type="ECO:0000256" key="3">
    <source>
        <dbReference type="ARBA" id="ARBA00022833"/>
    </source>
</evidence>
<dbReference type="EMBL" id="CAQQ02030693">
    <property type="status" value="NOT_ANNOTATED_CDS"/>
    <property type="molecule type" value="Genomic_DNA"/>
</dbReference>
<feature type="compositionally biased region" description="Polar residues" evidence="5">
    <location>
        <begin position="141"/>
        <end position="153"/>
    </location>
</feature>
<protein>
    <recommendedName>
        <fullName evidence="6">PHD-type domain-containing protein</fullName>
    </recommendedName>
</protein>
<dbReference type="Proteomes" id="UP000015102">
    <property type="component" value="Unassembled WGS sequence"/>
</dbReference>
<keyword evidence="8" id="KW-1185">Reference proteome</keyword>
<keyword evidence="3" id="KW-0862">Zinc</keyword>